<accession>A0AC61MXH2</accession>
<sequence length="390" mass="45845">MRIIFDKYVNNQMFSKIYLRDIILYASQGNSDMLVLDFQNTSFISPSVLCDLLSVFSYIKETYNTVIYLLFGWNTKLVEFLGNTDFFLAADVGRSVYTDVLELSPITQKRENTDKIRRIKLPTYFEPGYRGSEEVIYHFKDETIEEAESRIRQMVSKDFWSLNRKVESIARLGINNDMYIELSKAFSELIINAYSHAGGNYCYYTFQNYNRSGLSFVCSDNGSGCYYSFREKIDLKWRKEGLFSDRVFFEYENDRYIRSLMGIVESILYRYYNNKQIFDRGIIDIIKTILAVGKDHNPVFRIQSDYAMLQIDARSVKKLFDGIDEINPLYFDYSSITPKIDVFEKLVLDQSIRQDWITSKHVVFSPYYFPGVHISISIDPIREEKEGSDW</sequence>
<protein>
    <submittedName>
        <fullName evidence="1">Uncharacterized protein</fullName>
    </submittedName>
</protein>
<proteinExistence type="predicted"/>
<name>A0AC61MXH2_9FIRM</name>
<dbReference type="EMBL" id="CP068393">
    <property type="protein sequence ID" value="QUC66358.1"/>
    <property type="molecule type" value="Genomic_DNA"/>
</dbReference>
<reference evidence="1" key="1">
    <citation type="submission" date="2021-01" db="EMBL/GenBank/DDBJ databases">
        <title>Complete genome sequence of Clostridiales bacterium R-7.</title>
        <authorList>
            <person name="Mahoney-Kurpe S.C."/>
            <person name="Palevich N."/>
            <person name="Koike S."/>
            <person name="Moon C.D."/>
            <person name="Attwood G.T."/>
        </authorList>
    </citation>
    <scope>NUCLEOTIDE SEQUENCE</scope>
    <source>
        <strain evidence="1">R-7</strain>
    </source>
</reference>
<evidence type="ECO:0000313" key="2">
    <source>
        <dbReference type="Proteomes" id="UP000682782"/>
    </source>
</evidence>
<gene>
    <name evidence="1" type="ORF">JYE49_10870</name>
</gene>
<organism evidence="1 2">
    <name type="scientific">Aristaeella hokkaidonensis</name>
    <dbReference type="NCBI Taxonomy" id="3046382"/>
    <lineage>
        <taxon>Bacteria</taxon>
        <taxon>Bacillati</taxon>
        <taxon>Bacillota</taxon>
        <taxon>Clostridia</taxon>
        <taxon>Eubacteriales</taxon>
        <taxon>Aristaeellaceae</taxon>
        <taxon>Aristaeella</taxon>
    </lineage>
</organism>
<evidence type="ECO:0000313" key="1">
    <source>
        <dbReference type="EMBL" id="QUC66358.1"/>
    </source>
</evidence>
<dbReference type="Proteomes" id="UP000682782">
    <property type="component" value="Chromosome"/>
</dbReference>
<keyword evidence="2" id="KW-1185">Reference proteome</keyword>